<evidence type="ECO:0000256" key="4">
    <source>
        <dbReference type="ARBA" id="ARBA00022691"/>
    </source>
</evidence>
<dbReference type="InterPro" id="IPR006638">
    <property type="entry name" value="Elp3/MiaA/NifB-like_rSAM"/>
</dbReference>
<evidence type="ECO:0000256" key="5">
    <source>
        <dbReference type="ARBA" id="ARBA00022723"/>
    </source>
</evidence>
<keyword evidence="7" id="KW-0411">Iron-sulfur</keyword>
<evidence type="ECO:0000259" key="8">
    <source>
        <dbReference type="PROSITE" id="PS51449"/>
    </source>
</evidence>
<dbReference type="SMART" id="SM00729">
    <property type="entry name" value="Elp3"/>
    <property type="match status" value="1"/>
</dbReference>
<dbReference type="EMBL" id="BX571661">
    <property type="protein sequence ID" value="CAE10563.1"/>
    <property type="molecule type" value="Genomic_DNA"/>
</dbReference>
<dbReference type="InterPro" id="IPR005839">
    <property type="entry name" value="Methylthiotransferase"/>
</dbReference>
<keyword evidence="5" id="KW-0479">Metal-binding</keyword>
<keyword evidence="2" id="KW-0004">4Fe-4S</keyword>
<dbReference type="STRING" id="273121.WS1515"/>
<dbReference type="SUPFAM" id="SSF102114">
    <property type="entry name" value="Radical SAM enzymes"/>
    <property type="match status" value="1"/>
</dbReference>
<dbReference type="PROSITE" id="PS51918">
    <property type="entry name" value="RADICAL_SAM"/>
    <property type="match status" value="1"/>
</dbReference>
<dbReference type="GO" id="GO:0035598">
    <property type="term" value="F:tRNA (N(6)-L-threonylcarbamoyladenosine(37)-C(2))-methylthiotransferase activity"/>
    <property type="evidence" value="ECO:0007669"/>
    <property type="project" value="TreeGrafter"/>
</dbReference>
<dbReference type="Gene3D" id="3.80.30.20">
    <property type="entry name" value="tm_1862 like domain"/>
    <property type="match status" value="1"/>
</dbReference>
<dbReference type="Pfam" id="PF04055">
    <property type="entry name" value="Radical_SAM"/>
    <property type="match status" value="1"/>
</dbReference>
<dbReference type="InterPro" id="IPR058240">
    <property type="entry name" value="rSAM_sf"/>
</dbReference>
<sequence>MMRPKVYFKTFGCRTNLFDTQIMIKNLQNFELTEIEESADIVVVNSCTVTNGADSGVRSYLHRLKSEGKRVYLTGCGVLTRGEEIFTQELAFGVFGHSYKEQIDSLLSQKTRFSFKGDLEHIDSTVITEFIGKSRAFVKVQEGCDFSCSYCIIPSVRGKARSLPVDRIVSQVEILAQHGFGEFVLTGTNVGSYGKESGLNVAKLLKALSQIKGVKRLRLGSLEPSQIDAEFMELLEEPFMARHLHIALQHTSPKMLQIMNRRNEAQGDLALFERLAQKGYALGTDFILGHPGESEEVWKEAWERFVAFPLTHLHAFVYSPREGTPSSLMKDRISGNIAKERMRILQERVRENNHHFRQKGEKLWVLIESEREGGLYQGLDQFFNRIEIRSSDSLAGRWLEVSDYEAESEINRAELL</sequence>
<evidence type="ECO:0000256" key="1">
    <source>
        <dbReference type="ARBA" id="ARBA00001966"/>
    </source>
</evidence>
<dbReference type="GO" id="GO:0051539">
    <property type="term" value="F:4 iron, 4 sulfur cluster binding"/>
    <property type="evidence" value="ECO:0007669"/>
    <property type="project" value="UniProtKB-KW"/>
</dbReference>
<dbReference type="NCBIfam" id="TIGR01579">
    <property type="entry name" value="MiaB-like-C"/>
    <property type="match status" value="1"/>
</dbReference>
<dbReference type="KEGG" id="wsu:WS1515"/>
<evidence type="ECO:0000256" key="3">
    <source>
        <dbReference type="ARBA" id="ARBA00022679"/>
    </source>
</evidence>
<dbReference type="SFLD" id="SFLDS00029">
    <property type="entry name" value="Radical_SAM"/>
    <property type="match status" value="1"/>
</dbReference>
<feature type="domain" description="MTTase N-terminal" evidence="8">
    <location>
        <begin position="4"/>
        <end position="112"/>
    </location>
</feature>
<organism evidence="11">
    <name type="scientific">Wolinella succinogenes (strain ATCC 29543 / DSM 1740 / CCUG 13145 / JCM 31913 / LMG 7466 / NCTC 11488 / FDC 602W)</name>
    <name type="common">Vibrio succinogenes</name>
    <dbReference type="NCBI Taxonomy" id="273121"/>
    <lineage>
        <taxon>Bacteria</taxon>
        <taxon>Pseudomonadati</taxon>
        <taxon>Campylobacterota</taxon>
        <taxon>Epsilonproteobacteria</taxon>
        <taxon>Campylobacterales</taxon>
        <taxon>Helicobacteraceae</taxon>
        <taxon>Wolinella</taxon>
    </lineage>
</organism>
<dbReference type="InterPro" id="IPR020612">
    <property type="entry name" value="Methylthiotransferase_CS"/>
</dbReference>
<dbReference type="PROSITE" id="PS51449">
    <property type="entry name" value="MTTASE_N"/>
    <property type="match status" value="1"/>
</dbReference>
<dbReference type="InterPro" id="IPR038135">
    <property type="entry name" value="Methylthiotransferase_N_sf"/>
</dbReference>
<dbReference type="HOGENOM" id="CLU_018697_1_0_7"/>
<comment type="cofactor">
    <cofactor evidence="1">
        <name>[4Fe-4S] cluster</name>
        <dbReference type="ChEBI" id="CHEBI:49883"/>
    </cofactor>
</comment>
<gene>
    <name evidence="10" type="ordered locus">WS1515</name>
</gene>
<dbReference type="InterPro" id="IPR013848">
    <property type="entry name" value="Methylthiotransferase_N"/>
</dbReference>
<proteinExistence type="predicted"/>
<dbReference type="NCBIfam" id="TIGR00089">
    <property type="entry name" value="MiaB/RimO family radical SAM methylthiotransferase"/>
    <property type="match status" value="1"/>
</dbReference>
<protein>
    <submittedName>
        <fullName evidence="10">Uncharacterized protein</fullName>
    </submittedName>
</protein>
<dbReference type="Pfam" id="PF00919">
    <property type="entry name" value="UPF0004"/>
    <property type="match status" value="1"/>
</dbReference>
<dbReference type="InterPro" id="IPR006467">
    <property type="entry name" value="MiaB-like_bact"/>
</dbReference>
<evidence type="ECO:0000256" key="7">
    <source>
        <dbReference type="ARBA" id="ARBA00023014"/>
    </source>
</evidence>
<dbReference type="CDD" id="cd01335">
    <property type="entry name" value="Radical_SAM"/>
    <property type="match status" value="1"/>
</dbReference>
<accession>Q7MRB2</accession>
<dbReference type="PANTHER" id="PTHR11918">
    <property type="entry name" value="RADICAL SAM PROTEINS"/>
    <property type="match status" value="1"/>
</dbReference>
<dbReference type="Proteomes" id="UP000000422">
    <property type="component" value="Chromosome"/>
</dbReference>
<dbReference type="InterPro" id="IPR007197">
    <property type="entry name" value="rSAM"/>
</dbReference>
<reference evidence="10 11" key="1">
    <citation type="journal article" date="2003" name="Proc. Natl. Acad. Sci. U.S.A.">
        <title>Complete genome sequence and analysis of Wolinella succinogenes.</title>
        <authorList>
            <person name="Baar C."/>
            <person name="Eppinger M."/>
            <person name="Raddatz G."/>
            <person name="Simon JM."/>
            <person name="Lanz C."/>
            <person name="Klimmek O."/>
            <person name="Nandakumar R."/>
            <person name="Gross R."/>
            <person name="Rosinus A."/>
            <person name="Keller H."/>
            <person name="Jagtap P."/>
            <person name="Linke B."/>
            <person name="Meyer F."/>
            <person name="Lederer H."/>
            <person name="Schuster S.C."/>
        </authorList>
    </citation>
    <scope>NUCLEOTIDE SEQUENCE [LARGE SCALE GENOMIC DNA]</scope>
    <source>
        <strain evidence="11">ATCC 29543 / DSM 1740 / CCUG 13145 / JCM 31913 / LMG 7466 / NCTC 11488 / FDC 602W</strain>
    </source>
</reference>
<dbReference type="SFLD" id="SFLDG01082">
    <property type="entry name" value="B12-binding_domain_containing"/>
    <property type="match status" value="1"/>
</dbReference>
<evidence type="ECO:0000313" key="10">
    <source>
        <dbReference type="EMBL" id="CAE10563.1"/>
    </source>
</evidence>
<dbReference type="InterPro" id="IPR023404">
    <property type="entry name" value="rSAM_horseshoe"/>
</dbReference>
<keyword evidence="3" id="KW-0808">Transferase</keyword>
<feature type="domain" description="Radical SAM core" evidence="9">
    <location>
        <begin position="130"/>
        <end position="357"/>
    </location>
</feature>
<keyword evidence="11" id="KW-1185">Reference proteome</keyword>
<dbReference type="Gene3D" id="3.40.50.12160">
    <property type="entry name" value="Methylthiotransferase, N-terminal domain"/>
    <property type="match status" value="1"/>
</dbReference>
<keyword evidence="4" id="KW-0949">S-adenosyl-L-methionine</keyword>
<dbReference type="PANTHER" id="PTHR11918:SF45">
    <property type="entry name" value="THREONYLCARBAMOYLADENOSINE TRNA METHYLTHIOTRANSFERASE"/>
    <property type="match status" value="1"/>
</dbReference>
<evidence type="ECO:0000256" key="6">
    <source>
        <dbReference type="ARBA" id="ARBA00023004"/>
    </source>
</evidence>
<dbReference type="AlphaFoldDB" id="Q7MRB2"/>
<name>Q7MRB2_WOLSU</name>
<dbReference type="eggNOG" id="COG0621">
    <property type="taxonomic scope" value="Bacteria"/>
</dbReference>
<evidence type="ECO:0000259" key="9">
    <source>
        <dbReference type="PROSITE" id="PS51918"/>
    </source>
</evidence>
<evidence type="ECO:0000313" key="11">
    <source>
        <dbReference type="Proteomes" id="UP000000422"/>
    </source>
</evidence>
<evidence type="ECO:0000256" key="2">
    <source>
        <dbReference type="ARBA" id="ARBA00022485"/>
    </source>
</evidence>
<dbReference type="GO" id="GO:0046872">
    <property type="term" value="F:metal ion binding"/>
    <property type="evidence" value="ECO:0007669"/>
    <property type="project" value="UniProtKB-KW"/>
</dbReference>
<dbReference type="PROSITE" id="PS01278">
    <property type="entry name" value="MTTASE_RADICAL"/>
    <property type="match status" value="1"/>
</dbReference>
<keyword evidence="6" id="KW-0408">Iron</keyword>